<evidence type="ECO:0000313" key="9">
    <source>
        <dbReference type="Proteomes" id="UP001237642"/>
    </source>
</evidence>
<dbReference type="InterPro" id="IPR000608">
    <property type="entry name" value="UBC"/>
</dbReference>
<organism evidence="8 9">
    <name type="scientific">Heracleum sosnowskyi</name>
    <dbReference type="NCBI Taxonomy" id="360622"/>
    <lineage>
        <taxon>Eukaryota</taxon>
        <taxon>Viridiplantae</taxon>
        <taxon>Streptophyta</taxon>
        <taxon>Embryophyta</taxon>
        <taxon>Tracheophyta</taxon>
        <taxon>Spermatophyta</taxon>
        <taxon>Magnoliopsida</taxon>
        <taxon>eudicotyledons</taxon>
        <taxon>Gunneridae</taxon>
        <taxon>Pentapetalae</taxon>
        <taxon>asterids</taxon>
        <taxon>campanulids</taxon>
        <taxon>Apiales</taxon>
        <taxon>Apiaceae</taxon>
        <taxon>Apioideae</taxon>
        <taxon>apioid superclade</taxon>
        <taxon>Tordylieae</taxon>
        <taxon>Tordyliinae</taxon>
        <taxon>Heracleum</taxon>
    </lineage>
</organism>
<evidence type="ECO:0000256" key="4">
    <source>
        <dbReference type="ARBA" id="ARBA00022786"/>
    </source>
</evidence>
<feature type="compositionally biased region" description="Polar residues" evidence="6">
    <location>
        <begin position="106"/>
        <end position="132"/>
    </location>
</feature>
<comment type="caution">
    <text evidence="8">The sequence shown here is derived from an EMBL/GenBank/DDBJ whole genome shotgun (WGS) entry which is preliminary data.</text>
</comment>
<name>A0AAD8MZE7_9APIA</name>
<keyword evidence="9" id="KW-1185">Reference proteome</keyword>
<feature type="region of interest" description="Disordered" evidence="6">
    <location>
        <begin position="1"/>
        <end position="65"/>
    </location>
</feature>
<evidence type="ECO:0000313" key="8">
    <source>
        <dbReference type="EMBL" id="KAK1389313.1"/>
    </source>
</evidence>
<dbReference type="FunFam" id="3.10.110.10:FF:000028">
    <property type="entry name" value="Probable ubiquitin-conjugating enzyme E2 23"/>
    <property type="match status" value="1"/>
</dbReference>
<dbReference type="GO" id="GO:0005524">
    <property type="term" value="F:ATP binding"/>
    <property type="evidence" value="ECO:0007669"/>
    <property type="project" value="UniProtKB-KW"/>
</dbReference>
<dbReference type="PANTHER" id="PTHR46116:SF41">
    <property type="entry name" value="UBIQUITIN-CONJUGATING ENZYME E2 25-RELATED"/>
    <property type="match status" value="1"/>
</dbReference>
<dbReference type="Gene3D" id="3.10.110.10">
    <property type="entry name" value="Ubiquitin Conjugating Enzyme"/>
    <property type="match status" value="1"/>
</dbReference>
<dbReference type="SMART" id="SM00212">
    <property type="entry name" value="UBCc"/>
    <property type="match status" value="1"/>
</dbReference>
<accession>A0AAD8MZE7</accession>
<dbReference type="Pfam" id="PF00179">
    <property type="entry name" value="UQ_con"/>
    <property type="match status" value="1"/>
</dbReference>
<feature type="region of interest" description="Disordered" evidence="6">
    <location>
        <begin position="79"/>
        <end position="146"/>
    </location>
</feature>
<sequence>MKPNPRISRRNMESPSTANSVPGKLTKKNVATGKSTKKVFSEESSMDLHVVEKSQPPVTRSKSKALKLMEVSNKEMIDGDLDEKHGNMNIAGKVDNKYNGKRNATDLGTPSNSSFKRQRNATDLGTPSASSSGRKKSTPPKHAHEDEILKNFEQFKKFDVVKDPSDHHYVTHGSSVNRPSKSWSKKIQEEWKILEKDLPDAIFVRVYESRMDILRAVIVGAEGTPYHDGLFFFDVFFPNNYPNVPPQVHYWSHGLRLNPNLYECGNVCLSLLNTWSGSQEERWNPKLSTMLQVLVSVQGLILNAKPYFNEPGYESQSRTLEGEKSSQQYNESTFILSLKTMVFTLRKQPKHFEEFILGHFFKHAREILVACKAYMDGAQVGCLVSGGVQDVKEDKRRT</sequence>
<dbReference type="SUPFAM" id="SSF54495">
    <property type="entry name" value="UBC-like"/>
    <property type="match status" value="1"/>
</dbReference>
<evidence type="ECO:0000256" key="3">
    <source>
        <dbReference type="ARBA" id="ARBA00022741"/>
    </source>
</evidence>
<reference evidence="8" key="2">
    <citation type="submission" date="2023-05" db="EMBL/GenBank/DDBJ databases">
        <authorList>
            <person name="Schelkunov M.I."/>
        </authorList>
    </citation>
    <scope>NUCLEOTIDE SEQUENCE</scope>
    <source>
        <strain evidence="8">Hsosn_3</strain>
        <tissue evidence="8">Leaf</tissue>
    </source>
</reference>
<gene>
    <name evidence="8" type="ORF">POM88_017491</name>
</gene>
<evidence type="ECO:0000256" key="1">
    <source>
        <dbReference type="ARBA" id="ARBA00012486"/>
    </source>
</evidence>
<dbReference type="EC" id="2.3.2.23" evidence="1"/>
<proteinExistence type="predicted"/>
<keyword evidence="4" id="KW-0833">Ubl conjugation pathway</keyword>
<dbReference type="CDD" id="cd23837">
    <property type="entry name" value="UBCc_UBE2O"/>
    <property type="match status" value="1"/>
</dbReference>
<dbReference type="PANTHER" id="PTHR46116">
    <property type="entry name" value="(E3-INDEPENDENT) E2 UBIQUITIN-CONJUGATING ENZYME"/>
    <property type="match status" value="1"/>
</dbReference>
<keyword evidence="2" id="KW-0808">Transferase</keyword>
<dbReference type="GO" id="GO:0061631">
    <property type="term" value="F:ubiquitin conjugating enzyme activity"/>
    <property type="evidence" value="ECO:0007669"/>
    <property type="project" value="UniProtKB-EC"/>
</dbReference>
<evidence type="ECO:0000256" key="2">
    <source>
        <dbReference type="ARBA" id="ARBA00022679"/>
    </source>
</evidence>
<dbReference type="Proteomes" id="UP001237642">
    <property type="component" value="Unassembled WGS sequence"/>
</dbReference>
<dbReference type="PROSITE" id="PS50127">
    <property type="entry name" value="UBC_2"/>
    <property type="match status" value="1"/>
</dbReference>
<dbReference type="AlphaFoldDB" id="A0AAD8MZE7"/>
<evidence type="ECO:0000256" key="5">
    <source>
        <dbReference type="ARBA" id="ARBA00022840"/>
    </source>
</evidence>
<feature type="domain" description="UBC core" evidence="7">
    <location>
        <begin position="182"/>
        <end position="342"/>
    </location>
</feature>
<dbReference type="EMBL" id="JAUIZM010000004">
    <property type="protein sequence ID" value="KAK1389313.1"/>
    <property type="molecule type" value="Genomic_DNA"/>
</dbReference>
<keyword evidence="3" id="KW-0547">Nucleotide-binding</keyword>
<evidence type="ECO:0000256" key="6">
    <source>
        <dbReference type="SAM" id="MobiDB-lite"/>
    </source>
</evidence>
<dbReference type="InterPro" id="IPR016135">
    <property type="entry name" value="UBQ-conjugating_enzyme/RWD"/>
</dbReference>
<protein>
    <recommendedName>
        <fullName evidence="1">E2 ubiquitin-conjugating enzyme</fullName>
        <ecNumber evidence="1">2.3.2.23</ecNumber>
    </recommendedName>
</protein>
<evidence type="ECO:0000259" key="7">
    <source>
        <dbReference type="PROSITE" id="PS50127"/>
    </source>
</evidence>
<keyword evidence="5" id="KW-0067">ATP-binding</keyword>
<reference evidence="8" key="1">
    <citation type="submission" date="2023-02" db="EMBL/GenBank/DDBJ databases">
        <title>Genome of toxic invasive species Heracleum sosnowskyi carries increased number of genes despite the absence of recent whole-genome duplications.</title>
        <authorList>
            <person name="Schelkunov M."/>
            <person name="Shtratnikova V."/>
            <person name="Makarenko M."/>
            <person name="Klepikova A."/>
            <person name="Omelchenko D."/>
            <person name="Novikova G."/>
            <person name="Obukhova E."/>
            <person name="Bogdanov V."/>
            <person name="Penin A."/>
            <person name="Logacheva M."/>
        </authorList>
    </citation>
    <scope>NUCLEOTIDE SEQUENCE</scope>
    <source>
        <strain evidence="8">Hsosn_3</strain>
        <tissue evidence="8">Leaf</tissue>
    </source>
</reference>